<evidence type="ECO:0000256" key="2">
    <source>
        <dbReference type="SAM" id="MobiDB-lite"/>
    </source>
</evidence>
<evidence type="ECO:0000259" key="3">
    <source>
        <dbReference type="PROSITE" id="PS50966"/>
    </source>
</evidence>
<evidence type="ECO:0000313" key="6">
    <source>
        <dbReference type="Proteomes" id="UP000704712"/>
    </source>
</evidence>
<dbReference type="InterPro" id="IPR018289">
    <property type="entry name" value="MULE_transposase_dom"/>
</dbReference>
<feature type="domain" description="SWIM-type" evidence="3">
    <location>
        <begin position="369"/>
        <end position="401"/>
    </location>
</feature>
<proteinExistence type="predicted"/>
<gene>
    <name evidence="4" type="ORF">GN958_ATG16097</name>
    <name evidence="5" type="ORF">GN958_ATG16099</name>
</gene>
<dbReference type="InterPro" id="IPR007527">
    <property type="entry name" value="Znf_SWIM"/>
</dbReference>
<dbReference type="Pfam" id="PF10551">
    <property type="entry name" value="MULE"/>
    <property type="match status" value="1"/>
</dbReference>
<feature type="compositionally biased region" description="Basic residues" evidence="2">
    <location>
        <begin position="456"/>
        <end position="475"/>
    </location>
</feature>
<feature type="region of interest" description="Disordered" evidence="2">
    <location>
        <begin position="437"/>
        <end position="475"/>
    </location>
</feature>
<comment type="caution">
    <text evidence="4">The sequence shown here is derived from an EMBL/GenBank/DDBJ whole genome shotgun (WGS) entry which is preliminary data.</text>
</comment>
<evidence type="ECO:0000313" key="5">
    <source>
        <dbReference type="EMBL" id="KAF4134843.1"/>
    </source>
</evidence>
<keyword evidence="1" id="KW-0862">Zinc</keyword>
<dbReference type="PANTHER" id="PTHR31973:SF187">
    <property type="entry name" value="MUTATOR TRANSPOSASE MUDRA PROTEIN"/>
    <property type="match status" value="1"/>
</dbReference>
<dbReference type="AlphaFoldDB" id="A0A8S9U1P0"/>
<protein>
    <submittedName>
        <fullName evidence="4">MULE transposase domain-containing protein</fullName>
    </submittedName>
</protein>
<keyword evidence="1" id="KW-0479">Metal-binding</keyword>
<evidence type="ECO:0000256" key="1">
    <source>
        <dbReference type="PROSITE-ProRule" id="PRU00325"/>
    </source>
</evidence>
<sequence length="475" mass="53938">MLPHYEGKLARVKGTSIAEFLKGKGFTLGPTAISCVKQGIEANNEVGRLSSYQNLESYLKLMTEKNPGSYYKFEKEADGTFKRACFSPNIGIRVATMGRRLYGVDSAHLKGEMNNYGFFFVATAKDYDNHIVPFEFSIVLVENFDNWLWFLQAMKQALIDIVRFTLTSDRQKRLLSAVPTVFPEAGHRFCLRHIKSNINSKGISLTGKERGLINDMARSDCENDYKLFEKQLASTKPGAVEYLRGIDKKHWVKYAFQEHFKLLTYNETTSNLAEQSNNWIGDECQSAKPLEAFGIYFRKLSELVSDRRQMAANWLTKAPGSQLVPTLSAERKKLASFGGQCKVTPCMEGAYNVLFVGSSKQPGWVHPWRMVNLPDSECACGNWQDNEFLCEHAIPAAVTEGQRLETLYDAKRLSIDNFRDTYMTPFRPWPTDITLQEDTSLKVPVRQSDSPQMGKRGFKPGPRPKHKRRKSTHGD</sequence>
<dbReference type="PANTHER" id="PTHR31973">
    <property type="entry name" value="POLYPROTEIN, PUTATIVE-RELATED"/>
    <property type="match status" value="1"/>
</dbReference>
<dbReference type="EMBL" id="JAACNO010002256">
    <property type="protein sequence ID" value="KAF4134843.1"/>
    <property type="molecule type" value="Genomic_DNA"/>
</dbReference>
<keyword evidence="1" id="KW-0863">Zinc-finger</keyword>
<evidence type="ECO:0000313" key="4">
    <source>
        <dbReference type="EMBL" id="KAF4134841.1"/>
    </source>
</evidence>
<dbReference type="PROSITE" id="PS50966">
    <property type="entry name" value="ZF_SWIM"/>
    <property type="match status" value="1"/>
</dbReference>
<name>A0A8S9U1P0_PHYIN</name>
<reference evidence="4" key="1">
    <citation type="submission" date="2020-03" db="EMBL/GenBank/DDBJ databases">
        <title>Hybrid Assembly of Korean Phytophthora infestans isolates.</title>
        <authorList>
            <person name="Prokchorchik M."/>
            <person name="Lee Y."/>
            <person name="Seo J."/>
            <person name="Cho J.-H."/>
            <person name="Park Y.-E."/>
            <person name="Jang D.-C."/>
            <person name="Im J.-S."/>
            <person name="Choi J.-G."/>
            <person name="Park H.-J."/>
            <person name="Lee G.-B."/>
            <person name="Lee Y.-G."/>
            <person name="Hong S.-Y."/>
            <person name="Cho K."/>
            <person name="Sohn K.H."/>
        </authorList>
    </citation>
    <scope>NUCLEOTIDE SEQUENCE</scope>
    <source>
        <strain evidence="4">KR_2_A2</strain>
    </source>
</reference>
<organism evidence="4 6">
    <name type="scientific">Phytophthora infestans</name>
    <name type="common">Potato late blight agent</name>
    <name type="synonym">Botrytis infestans</name>
    <dbReference type="NCBI Taxonomy" id="4787"/>
    <lineage>
        <taxon>Eukaryota</taxon>
        <taxon>Sar</taxon>
        <taxon>Stramenopiles</taxon>
        <taxon>Oomycota</taxon>
        <taxon>Peronosporomycetes</taxon>
        <taxon>Peronosporales</taxon>
        <taxon>Peronosporaceae</taxon>
        <taxon>Phytophthora</taxon>
    </lineage>
</organism>
<accession>A0A8S9U1P0</accession>
<dbReference type="Proteomes" id="UP000704712">
    <property type="component" value="Unassembled WGS sequence"/>
</dbReference>
<dbReference type="EMBL" id="JAACNO010002256">
    <property type="protein sequence ID" value="KAF4134841.1"/>
    <property type="molecule type" value="Genomic_DNA"/>
</dbReference>
<dbReference type="GO" id="GO:0008270">
    <property type="term" value="F:zinc ion binding"/>
    <property type="evidence" value="ECO:0007669"/>
    <property type="project" value="UniProtKB-KW"/>
</dbReference>